<name>A0ABN1XSB1_9PSEU</name>
<evidence type="ECO:0000313" key="2">
    <source>
        <dbReference type="Proteomes" id="UP001501414"/>
    </source>
</evidence>
<gene>
    <name evidence="1" type="ORF">GCM10009613_25720</name>
</gene>
<dbReference type="RefSeq" id="WP_344021883.1">
    <property type="nucleotide sequence ID" value="NZ_BAAAJK010000008.1"/>
</dbReference>
<protein>
    <submittedName>
        <fullName evidence="1">Uncharacterized protein</fullName>
    </submittedName>
</protein>
<proteinExistence type="predicted"/>
<reference evidence="1 2" key="1">
    <citation type="journal article" date="2019" name="Int. J. Syst. Evol. Microbiol.">
        <title>The Global Catalogue of Microorganisms (GCM) 10K type strain sequencing project: providing services to taxonomists for standard genome sequencing and annotation.</title>
        <authorList>
            <consortium name="The Broad Institute Genomics Platform"/>
            <consortium name="The Broad Institute Genome Sequencing Center for Infectious Disease"/>
            <person name="Wu L."/>
            <person name="Ma J."/>
        </authorList>
    </citation>
    <scope>NUCLEOTIDE SEQUENCE [LARGE SCALE GENOMIC DNA]</scope>
    <source>
        <strain evidence="1 2">JCM 11896</strain>
    </source>
</reference>
<comment type="caution">
    <text evidence="1">The sequence shown here is derived from an EMBL/GenBank/DDBJ whole genome shotgun (WGS) entry which is preliminary data.</text>
</comment>
<evidence type="ECO:0000313" key="1">
    <source>
        <dbReference type="EMBL" id="GAA1388421.1"/>
    </source>
</evidence>
<keyword evidence="2" id="KW-1185">Reference proteome</keyword>
<sequence>MGEPGWVEVRAALEAVESAESVTAQVTAGRRLRQLAEQLECDLVQQARANGLRWAEIGQLYGTSKQGVQQRFRRRDSATS</sequence>
<dbReference type="Proteomes" id="UP001501414">
    <property type="component" value="Unassembled WGS sequence"/>
</dbReference>
<dbReference type="EMBL" id="BAAAJK010000008">
    <property type="protein sequence ID" value="GAA1388421.1"/>
    <property type="molecule type" value="Genomic_DNA"/>
</dbReference>
<accession>A0ABN1XSB1</accession>
<organism evidence="1 2">
    <name type="scientific">Pseudonocardia kongjuensis</name>
    <dbReference type="NCBI Taxonomy" id="102227"/>
    <lineage>
        <taxon>Bacteria</taxon>
        <taxon>Bacillati</taxon>
        <taxon>Actinomycetota</taxon>
        <taxon>Actinomycetes</taxon>
        <taxon>Pseudonocardiales</taxon>
        <taxon>Pseudonocardiaceae</taxon>
        <taxon>Pseudonocardia</taxon>
    </lineage>
</organism>